<dbReference type="PANTHER" id="PTHR31071">
    <property type="entry name" value="GB|AAF24581.1"/>
    <property type="match status" value="1"/>
</dbReference>
<evidence type="ECO:0000313" key="3">
    <source>
        <dbReference type="EMBL" id="KAF3451714.1"/>
    </source>
</evidence>
<keyword evidence="1" id="KW-0175">Coiled coil</keyword>
<proteinExistence type="predicted"/>
<dbReference type="EMBL" id="VOIH02000003">
    <property type="protein sequence ID" value="KAF3451714.1"/>
    <property type="molecule type" value="Genomic_DNA"/>
</dbReference>
<feature type="region of interest" description="Disordered" evidence="2">
    <location>
        <begin position="1"/>
        <end position="39"/>
    </location>
</feature>
<reference evidence="3" key="1">
    <citation type="submission" date="2020-03" db="EMBL/GenBank/DDBJ databases">
        <title>A high-quality chromosome-level genome assembly of a woody plant with both climbing and erect habits, Rhamnella rubrinervis.</title>
        <authorList>
            <person name="Lu Z."/>
            <person name="Yang Y."/>
            <person name="Zhu X."/>
            <person name="Sun Y."/>
        </authorList>
    </citation>
    <scope>NUCLEOTIDE SEQUENCE</scope>
    <source>
        <strain evidence="3">BYM</strain>
        <tissue evidence="3">Leaf</tissue>
    </source>
</reference>
<dbReference type="Proteomes" id="UP000796880">
    <property type="component" value="Unassembled WGS sequence"/>
</dbReference>
<gene>
    <name evidence="3" type="ORF">FNV43_RR07810</name>
</gene>
<evidence type="ECO:0000256" key="1">
    <source>
        <dbReference type="SAM" id="Coils"/>
    </source>
</evidence>
<accession>A0A8K0MMS3</accession>
<dbReference type="PANTHER" id="PTHR31071:SF2">
    <property type="entry name" value="ACTIN CYTOSKELETON-REGULATORY COMPLEX PAN-LIKE PROTEIN"/>
    <property type="match status" value="1"/>
</dbReference>
<evidence type="ECO:0000313" key="4">
    <source>
        <dbReference type="Proteomes" id="UP000796880"/>
    </source>
</evidence>
<protein>
    <submittedName>
        <fullName evidence="3">Uncharacterized protein</fullName>
    </submittedName>
</protein>
<evidence type="ECO:0000256" key="2">
    <source>
        <dbReference type="SAM" id="MobiDB-lite"/>
    </source>
</evidence>
<dbReference type="InterPro" id="IPR043424">
    <property type="entry name" value="BLT-like"/>
</dbReference>
<feature type="coiled-coil region" evidence="1">
    <location>
        <begin position="233"/>
        <end position="323"/>
    </location>
</feature>
<comment type="caution">
    <text evidence="3">The sequence shown here is derived from an EMBL/GenBank/DDBJ whole genome shotgun (WGS) entry which is preliminary data.</text>
</comment>
<organism evidence="3 4">
    <name type="scientific">Rhamnella rubrinervis</name>
    <dbReference type="NCBI Taxonomy" id="2594499"/>
    <lineage>
        <taxon>Eukaryota</taxon>
        <taxon>Viridiplantae</taxon>
        <taxon>Streptophyta</taxon>
        <taxon>Embryophyta</taxon>
        <taxon>Tracheophyta</taxon>
        <taxon>Spermatophyta</taxon>
        <taxon>Magnoliopsida</taxon>
        <taxon>eudicotyledons</taxon>
        <taxon>Gunneridae</taxon>
        <taxon>Pentapetalae</taxon>
        <taxon>rosids</taxon>
        <taxon>fabids</taxon>
        <taxon>Rosales</taxon>
        <taxon>Rhamnaceae</taxon>
        <taxon>rhamnoid group</taxon>
        <taxon>Rhamneae</taxon>
        <taxon>Rhamnella</taxon>
    </lineage>
</organism>
<sequence>MSNVAGPYFPANSHRRRLRNPRRRRYGTPSTPLLQWKFDDDNHASATRGGTAGGPDLSVRKLAAGLWQLRFKESYGGSGGDAVYGGRIDRLGSEPSVGRLKFTIPHHPSKEDRGISERKNVILPKLESSMSYPRRVSERATKWDHGYSGASDDVYYVYSRLKLLKDQRVSTGSGSGSVVLDLQAKLVQARLHIRKLEAKRHSFKKKVKHFLKKLEEERISWQRREHEKSCADIDDLRNELGRERKSRQRMETVNTALINQLANAKLSTQQLKKDYEEEKKSRELMEEVCNELAKQIGEDKTEFERLKRESVKIREELEEERKMFQMVEVWREERVHMKLIDAKLALEDKFCQMDKLITELETFLRSRSGNLEIRELRKAEVILQEVKSVTIQDIEEFSYVPSKSDDLFSLLKELGECEANERDIEPCVSSLTHHNPKINTASPAVDVFNKNLALTDLNCLGDDNSGLADEAQGFDTVNHTEDQGSSYSLEGFNFSLKRVSQGSNFLDKRECEEEAGQCSPNTEISEVCSVSAKQSKRKASPMPKIWRSYPCNGLYKMIFDEGDRRLSTGTVSSVGTNSPHRVAVEEHEPRRSEQWITPELANPHITRGMKGCIEWPRVIQKSSLKSKLSEARIDSQKNLVGHVLKHKT</sequence>
<keyword evidence="4" id="KW-1185">Reference proteome</keyword>
<dbReference type="OrthoDB" id="1927957at2759"/>
<dbReference type="AlphaFoldDB" id="A0A8K0MMS3"/>
<name>A0A8K0MMS3_9ROSA</name>
<feature type="compositionally biased region" description="Basic residues" evidence="2">
    <location>
        <begin position="13"/>
        <end position="26"/>
    </location>
</feature>